<proteinExistence type="inferred from homology"/>
<evidence type="ECO:0000256" key="3">
    <source>
        <dbReference type="SAM" id="MobiDB-lite"/>
    </source>
</evidence>
<dbReference type="InterPro" id="IPR036291">
    <property type="entry name" value="NAD(P)-bd_dom_sf"/>
</dbReference>
<evidence type="ECO:0000313" key="4">
    <source>
        <dbReference type="EMBL" id="MVO86135.1"/>
    </source>
</evidence>
<sequence length="277" mass="28624">MTTSHSISTSTSTSASASARQSSTVESKALAGRKAVVTGGTIGMGLAIVQALTDRGAEVIYTGRNERRLAEAQAALGTPLAHAVHSDATDVAALAALRDQVADRLGTIDYLFVNQGTAEFQTLEEVTEEAWDRVFDVNAKGAFFTVQRLAPLVSEGGSIVFTTVSNDQIFPGLSAYSGAKEAVAAFTKVLAAELLPRKIRVNAIAPGFILTPTMGVAELTDKQRAEFIEQGNASTPMGRGGTVAEIAAAALYLAVDATFTTGVELPVDGGFGQGIGG</sequence>
<keyword evidence="2" id="KW-0560">Oxidoreductase</keyword>
<dbReference type="PANTHER" id="PTHR42760:SF115">
    <property type="entry name" value="3-OXOACYL-[ACYL-CARRIER-PROTEIN] REDUCTASE FABG"/>
    <property type="match status" value="1"/>
</dbReference>
<comment type="similarity">
    <text evidence="1">Belongs to the short-chain dehydrogenases/reductases (SDR) family.</text>
</comment>
<keyword evidence="5" id="KW-1185">Reference proteome</keyword>
<dbReference type="AlphaFoldDB" id="A0A6L6WV15"/>
<comment type="caution">
    <text evidence="4">The sequence shown here is derived from an EMBL/GenBank/DDBJ whole genome shotgun (WGS) entry which is preliminary data.</text>
</comment>
<protein>
    <submittedName>
        <fullName evidence="4">SDR family oxidoreductase</fullName>
    </submittedName>
</protein>
<name>A0A6L6WV15_9ACTN</name>
<accession>A0A6L6WV15</accession>
<evidence type="ECO:0000313" key="5">
    <source>
        <dbReference type="Proteomes" id="UP000483802"/>
    </source>
</evidence>
<dbReference type="Gene3D" id="3.40.50.720">
    <property type="entry name" value="NAD(P)-binding Rossmann-like Domain"/>
    <property type="match status" value="1"/>
</dbReference>
<evidence type="ECO:0000256" key="1">
    <source>
        <dbReference type="ARBA" id="ARBA00006484"/>
    </source>
</evidence>
<dbReference type="CDD" id="cd05233">
    <property type="entry name" value="SDR_c"/>
    <property type="match status" value="1"/>
</dbReference>
<dbReference type="PRINTS" id="PR00081">
    <property type="entry name" value="GDHRDH"/>
</dbReference>
<dbReference type="RefSeq" id="WP_157165982.1">
    <property type="nucleotide sequence ID" value="NZ_WPNZ01000007.1"/>
</dbReference>
<dbReference type="InterPro" id="IPR002347">
    <property type="entry name" value="SDR_fam"/>
</dbReference>
<dbReference type="Pfam" id="PF13561">
    <property type="entry name" value="adh_short_C2"/>
    <property type="match status" value="1"/>
</dbReference>
<dbReference type="EMBL" id="WPNZ01000007">
    <property type="protein sequence ID" value="MVO86135.1"/>
    <property type="molecule type" value="Genomic_DNA"/>
</dbReference>
<organism evidence="4 5">
    <name type="scientific">Streptomyces typhae</name>
    <dbReference type="NCBI Taxonomy" id="2681492"/>
    <lineage>
        <taxon>Bacteria</taxon>
        <taxon>Bacillati</taxon>
        <taxon>Actinomycetota</taxon>
        <taxon>Actinomycetes</taxon>
        <taxon>Kitasatosporales</taxon>
        <taxon>Streptomycetaceae</taxon>
        <taxon>Streptomyces</taxon>
    </lineage>
</organism>
<evidence type="ECO:0000256" key="2">
    <source>
        <dbReference type="ARBA" id="ARBA00023002"/>
    </source>
</evidence>
<feature type="region of interest" description="Disordered" evidence="3">
    <location>
        <begin position="1"/>
        <end position="24"/>
    </location>
</feature>
<reference evidence="4 5" key="1">
    <citation type="submission" date="2019-11" db="EMBL/GenBank/DDBJ databases">
        <title>Streptomyces typhae sp. nov., a novel endophytic actinomycete isolated from the root of cattail pollen (Typha angustifolia L.).</title>
        <authorList>
            <person name="Peng C."/>
        </authorList>
    </citation>
    <scope>NUCLEOTIDE SEQUENCE [LARGE SCALE GENOMIC DNA]</scope>
    <source>
        <strain evidence="5">p1417</strain>
    </source>
</reference>
<dbReference type="Proteomes" id="UP000483802">
    <property type="component" value="Unassembled WGS sequence"/>
</dbReference>
<dbReference type="FunFam" id="3.40.50.720:FF:000084">
    <property type="entry name" value="Short-chain dehydrogenase reductase"/>
    <property type="match status" value="1"/>
</dbReference>
<dbReference type="PANTHER" id="PTHR42760">
    <property type="entry name" value="SHORT-CHAIN DEHYDROGENASES/REDUCTASES FAMILY MEMBER"/>
    <property type="match status" value="1"/>
</dbReference>
<gene>
    <name evidence="4" type="ORF">GPA10_15570</name>
</gene>
<dbReference type="SUPFAM" id="SSF51735">
    <property type="entry name" value="NAD(P)-binding Rossmann-fold domains"/>
    <property type="match status" value="1"/>
</dbReference>
<dbReference type="GO" id="GO:0016616">
    <property type="term" value="F:oxidoreductase activity, acting on the CH-OH group of donors, NAD or NADP as acceptor"/>
    <property type="evidence" value="ECO:0007669"/>
    <property type="project" value="TreeGrafter"/>
</dbReference>